<feature type="compositionally biased region" description="Low complexity" evidence="1">
    <location>
        <begin position="477"/>
        <end position="495"/>
    </location>
</feature>
<evidence type="ECO:0000256" key="1">
    <source>
        <dbReference type="SAM" id="MobiDB-lite"/>
    </source>
</evidence>
<gene>
    <name evidence="3" type="ORF">JMA_22120</name>
</gene>
<organism evidence="3 4">
    <name type="scientific">Jeotgalibacillus malaysiensis</name>
    <dbReference type="NCBI Taxonomy" id="1508404"/>
    <lineage>
        <taxon>Bacteria</taxon>
        <taxon>Bacillati</taxon>
        <taxon>Bacillota</taxon>
        <taxon>Bacilli</taxon>
        <taxon>Bacillales</taxon>
        <taxon>Caryophanaceae</taxon>
        <taxon>Jeotgalibacillus</taxon>
    </lineage>
</organism>
<keyword evidence="4" id="KW-1185">Reference proteome</keyword>
<dbReference type="Gene3D" id="1.20.5.320">
    <property type="entry name" value="6-Phosphogluconate Dehydrogenase, domain 3"/>
    <property type="match status" value="1"/>
</dbReference>
<sequence length="1445" mass="157999">MTIIQIIDAQEDIILDDLTLSQDPFHATKTEGEREEIDQTRNIFWDAFHEQGTDGTNIFEYSMFSRAAAAKHIEGRVRFIIASERKGFQEFIAYEIETPDDEKRIYAQGYEIDLNKQKIIAPGTFEGWTLKQYISLTTSGTVFQAGDVQYGGTRTITIDKHMGGYDFLKMVAGVFGVELQFRLETQAHKIAGRFVDAAEQFGSYEGKEIEYGKDLLNITRRHFSDRIVTALDVIGPEREDGTRLTTRVVDMDAFQRWNVKGNHLVQIYEPETDNKEITLSELRQLGQSHLKKLIDSIDEYTVSAVALPDELTYMGDRVRVKNTKYVPPLYAEARIMNVRRPIGNDIRKQYVIGNVVLFDEDDILKTLRKLQQEYDMRIIKSPDRPAYKPGLYWIDTSRNPNVLHVWDRDINDWRSASPTSPEDIGAEPKIPDGLTPPANPIVGDKWVDTSGEKPIMKIYDGLEWTAVQGPEGPQGPPGTDGIQGPQGDQGVQGPAGEDGTSSYTHIAYANSPDGQTDFSVSDSNEKLYIGIYVDSVPTDSSNPADYNWTLIKGQDGSQGIPGPKGEDGRTPYFHTAYANNASGTSLFSTTDSTGRDYLGTYTDFTQADSTNPADYTWQKVKGEQGPQGVPGPAGEDGQPLYTWLKYADTPTSGMSDSPTGKAYIGLAYNKSSPTESSNYSDYTWSLIKGEKGDTGVQGPSGSDGSDRFTWIKYADSSTGSGMSDSPAGKEYIGLAYNKTTASESSNASDYTWALIKGDKGDTGATGPQGPKGDTGATGPQGPQGAVGPRGIQGPAGADGQTTYTWLKYADTSAGAGMSDSPSGKSYMGIAVNKTTPTESNTASDYTWSKIEGDQGVQGPKGSDGQTTYTWVKYADDANGSGLSDSPTGKRYIGMAFNKTTATESTSPSQYTWTPLYDNVKVGGRNLIDGSGGLYMLSNNNASYPIEDVTFDGHRRLRRTFPSGITNSSLSTYTAYFFDVYKGNTYTVSIKIKPEVDLNLKFDDGAYTMCKAGEWTTLTSTFTVTADARRRVMGIYGSGFSSSFNPWIEYKEAKAENGNIATDWSEAPEDIRTDLRLTSPLPTHLTLNSSGITATTSNSSNYARLDYRGIYVQGGAIDIRTSTSLNRGVVFDGNGLRGYNSSGAKTFEIDTNGNAMFSGQIVNATTTASGKSVTIANGNISVEHNVSSFKYETDINQTGVTVKDTYLPTGSYGVTQIRGSEIIVDSYVSYRGRTVVSTEGIKVERLQSPYEELYLSIGSSEAFLSTTAPLRVESDSVLKINAGTLLELEAGANGTISFMHGTVRYAEFERQTYDNNHVFLKAGSQGLKFLQGTANQIQARNSGDTAYGRFSASDFITASKREYKKNIEDFSKNALIQVLATPVRSYHLNEDIDTEFKRIGFITDEIPAELIDLSGEGINAYAAVAYLWKAVQELAAEVQTLKEMAL</sequence>
<evidence type="ECO:0000313" key="4">
    <source>
        <dbReference type="Proteomes" id="UP000031449"/>
    </source>
</evidence>
<dbReference type="InterPro" id="IPR050149">
    <property type="entry name" value="Collagen_superfamily"/>
</dbReference>
<name>A0A0B5AU38_9BACL</name>
<feature type="region of interest" description="Disordered" evidence="1">
    <location>
        <begin position="466"/>
        <end position="504"/>
    </location>
</feature>
<proteinExistence type="predicted"/>
<dbReference type="PROSITE" id="PS51688">
    <property type="entry name" value="ICA"/>
    <property type="match status" value="1"/>
</dbReference>
<dbReference type="KEGG" id="jeo:JMA_22120"/>
<dbReference type="InterPro" id="IPR008160">
    <property type="entry name" value="Collagen"/>
</dbReference>
<dbReference type="InterPro" id="IPR030392">
    <property type="entry name" value="S74_ICA"/>
</dbReference>
<dbReference type="BioCyc" id="JESP1508404:G14D9-11467-MONOMER"/>
<feature type="region of interest" description="Disordered" evidence="1">
    <location>
        <begin position="414"/>
        <end position="447"/>
    </location>
</feature>
<feature type="region of interest" description="Disordered" evidence="1">
    <location>
        <begin position="759"/>
        <end position="798"/>
    </location>
</feature>
<dbReference type="STRING" id="1508404.JMA_22120"/>
<dbReference type="OrthoDB" id="2240714at2"/>
<evidence type="ECO:0000259" key="2">
    <source>
        <dbReference type="PROSITE" id="PS51688"/>
    </source>
</evidence>
<accession>A0A0B5AU38</accession>
<dbReference type="PANTHER" id="PTHR24023:SF1082">
    <property type="entry name" value="COLLAGEN TRIPLE HELIX REPEAT"/>
    <property type="match status" value="1"/>
</dbReference>
<dbReference type="NCBIfam" id="TIGR01665">
    <property type="entry name" value="put_anti_recept"/>
    <property type="match status" value="1"/>
</dbReference>
<dbReference type="GO" id="GO:0005615">
    <property type="term" value="C:extracellular space"/>
    <property type="evidence" value="ECO:0007669"/>
    <property type="project" value="TreeGrafter"/>
</dbReference>
<dbReference type="GO" id="GO:0031012">
    <property type="term" value="C:extracellular matrix"/>
    <property type="evidence" value="ECO:0007669"/>
    <property type="project" value="TreeGrafter"/>
</dbReference>
<feature type="domain" description="Peptidase S74" evidence="2">
    <location>
        <begin position="1358"/>
        <end position="1445"/>
    </location>
</feature>
<evidence type="ECO:0000313" key="3">
    <source>
        <dbReference type="EMBL" id="AJD91529.1"/>
    </source>
</evidence>
<dbReference type="Pfam" id="PF06605">
    <property type="entry name" value="Prophage_tail"/>
    <property type="match status" value="1"/>
</dbReference>
<protein>
    <recommendedName>
        <fullName evidence="2">Peptidase S74 domain-containing protein</fullName>
    </recommendedName>
</protein>
<dbReference type="Proteomes" id="UP000031449">
    <property type="component" value="Chromosome"/>
</dbReference>
<dbReference type="InterPro" id="IPR010572">
    <property type="entry name" value="Tail_dom"/>
</dbReference>
<dbReference type="Pfam" id="PF01391">
    <property type="entry name" value="Collagen"/>
    <property type="match status" value="1"/>
</dbReference>
<dbReference type="InterPro" id="IPR007119">
    <property type="entry name" value="Phage_tail_spike_N"/>
</dbReference>
<dbReference type="HOGENOM" id="CLU_251613_0_0_9"/>
<reference evidence="3 4" key="1">
    <citation type="submission" date="2014-08" db="EMBL/GenBank/DDBJ databases">
        <title>Complete genome of a marine bacteria Jeotgalibacillus malaysiensis.</title>
        <authorList>
            <person name="Yaakop A.S."/>
            <person name="Chan K.-G."/>
            <person name="Goh K.M."/>
        </authorList>
    </citation>
    <scope>NUCLEOTIDE SEQUENCE [LARGE SCALE GENOMIC DNA]</scope>
    <source>
        <strain evidence="3 4">D5</strain>
    </source>
</reference>
<dbReference type="EMBL" id="CP009416">
    <property type="protein sequence ID" value="AJD91529.1"/>
    <property type="molecule type" value="Genomic_DNA"/>
</dbReference>
<dbReference type="PANTHER" id="PTHR24023">
    <property type="entry name" value="COLLAGEN ALPHA"/>
    <property type="match status" value="1"/>
</dbReference>